<keyword evidence="1" id="KW-0472">Membrane</keyword>
<evidence type="ECO:0000313" key="3">
    <source>
        <dbReference type="EMBL" id="CAF4090468.1"/>
    </source>
</evidence>
<reference evidence="2" key="1">
    <citation type="submission" date="2021-02" db="EMBL/GenBank/DDBJ databases">
        <authorList>
            <person name="Nowell W R."/>
        </authorList>
    </citation>
    <scope>NUCLEOTIDE SEQUENCE</scope>
</reference>
<evidence type="ECO:0000313" key="4">
    <source>
        <dbReference type="Proteomes" id="UP000677228"/>
    </source>
</evidence>
<gene>
    <name evidence="2" type="ORF">OVA965_LOCUS27843</name>
    <name evidence="3" type="ORF">TMI583_LOCUS28591</name>
</gene>
<organism evidence="2 4">
    <name type="scientific">Didymodactylos carnosus</name>
    <dbReference type="NCBI Taxonomy" id="1234261"/>
    <lineage>
        <taxon>Eukaryota</taxon>
        <taxon>Metazoa</taxon>
        <taxon>Spiralia</taxon>
        <taxon>Gnathifera</taxon>
        <taxon>Rotifera</taxon>
        <taxon>Eurotatoria</taxon>
        <taxon>Bdelloidea</taxon>
        <taxon>Philodinida</taxon>
        <taxon>Philodinidae</taxon>
        <taxon>Didymodactylos</taxon>
    </lineage>
</organism>
<accession>A0A8S2EYA3</accession>
<dbReference type="Proteomes" id="UP000682733">
    <property type="component" value="Unassembled WGS sequence"/>
</dbReference>
<sequence>CLSRWCTDLFDQFFMTDPCHCYLGEQLCCSRTSIGSFNNQTGMATLNCTQQLLQGMAPTCPAYPSRKLILIQSQLGYAAAMAATCVTYVVTYIWVSCMACCKK</sequence>
<feature type="non-terminal residue" evidence="2">
    <location>
        <position position="1"/>
    </location>
</feature>
<evidence type="ECO:0000256" key="1">
    <source>
        <dbReference type="SAM" id="Phobius"/>
    </source>
</evidence>
<comment type="caution">
    <text evidence="2">The sequence shown here is derived from an EMBL/GenBank/DDBJ whole genome shotgun (WGS) entry which is preliminary data.</text>
</comment>
<keyword evidence="1" id="KW-0812">Transmembrane</keyword>
<feature type="transmembrane region" description="Helical" evidence="1">
    <location>
        <begin position="75"/>
        <end position="95"/>
    </location>
</feature>
<dbReference type="EMBL" id="CAJNOK010018613">
    <property type="protein sequence ID" value="CAF1285496.1"/>
    <property type="molecule type" value="Genomic_DNA"/>
</dbReference>
<dbReference type="Proteomes" id="UP000677228">
    <property type="component" value="Unassembled WGS sequence"/>
</dbReference>
<dbReference type="EMBL" id="CAJOBA010040181">
    <property type="protein sequence ID" value="CAF4090468.1"/>
    <property type="molecule type" value="Genomic_DNA"/>
</dbReference>
<name>A0A8S2EYA3_9BILA</name>
<evidence type="ECO:0000313" key="2">
    <source>
        <dbReference type="EMBL" id="CAF1285496.1"/>
    </source>
</evidence>
<proteinExistence type="predicted"/>
<protein>
    <submittedName>
        <fullName evidence="2">Uncharacterized protein</fullName>
    </submittedName>
</protein>
<dbReference type="AlphaFoldDB" id="A0A8S2EYA3"/>
<keyword evidence="1" id="KW-1133">Transmembrane helix</keyword>